<dbReference type="Pfam" id="PF00743">
    <property type="entry name" value="FMO-like"/>
    <property type="match status" value="2"/>
</dbReference>
<dbReference type="InterPro" id="IPR020946">
    <property type="entry name" value="Flavin_mOase-like"/>
</dbReference>
<reference evidence="7" key="2">
    <citation type="submission" date="2023-06" db="EMBL/GenBank/DDBJ databases">
        <authorList>
            <person name="Ma L."/>
            <person name="Liu K.-W."/>
            <person name="Li Z."/>
            <person name="Hsiao Y.-Y."/>
            <person name="Qi Y."/>
            <person name="Fu T."/>
            <person name="Tang G."/>
            <person name="Zhang D."/>
            <person name="Sun W.-H."/>
            <person name="Liu D.-K."/>
            <person name="Li Y."/>
            <person name="Chen G.-Z."/>
            <person name="Liu X.-D."/>
            <person name="Liao X.-Y."/>
            <person name="Jiang Y.-T."/>
            <person name="Yu X."/>
            <person name="Hao Y."/>
            <person name="Huang J."/>
            <person name="Zhao X.-W."/>
            <person name="Ke S."/>
            <person name="Chen Y.-Y."/>
            <person name="Wu W.-L."/>
            <person name="Hsu J.-L."/>
            <person name="Lin Y.-F."/>
            <person name="Huang M.-D."/>
            <person name="Li C.-Y."/>
            <person name="Huang L."/>
            <person name="Wang Z.-W."/>
            <person name="Zhao X."/>
            <person name="Zhong W.-Y."/>
            <person name="Peng D.-H."/>
            <person name="Ahmad S."/>
            <person name="Lan S."/>
            <person name="Zhang J.-S."/>
            <person name="Tsai W.-C."/>
            <person name="Van De Peer Y."/>
            <person name="Liu Z.-J."/>
        </authorList>
    </citation>
    <scope>NUCLEOTIDE SEQUENCE</scope>
    <source>
        <strain evidence="7">CP</strain>
        <tissue evidence="7">Leaves</tissue>
    </source>
</reference>
<dbReference type="EC" id="1.-.-.-" evidence="6"/>
<reference evidence="7" key="1">
    <citation type="journal article" date="2023" name="Nat. Commun.">
        <title>Diploid and tetraploid genomes of Acorus and the evolution of monocots.</title>
        <authorList>
            <person name="Ma L."/>
            <person name="Liu K.W."/>
            <person name="Li Z."/>
            <person name="Hsiao Y.Y."/>
            <person name="Qi Y."/>
            <person name="Fu T."/>
            <person name="Tang G.D."/>
            <person name="Zhang D."/>
            <person name="Sun W.H."/>
            <person name="Liu D.K."/>
            <person name="Li Y."/>
            <person name="Chen G.Z."/>
            <person name="Liu X.D."/>
            <person name="Liao X.Y."/>
            <person name="Jiang Y.T."/>
            <person name="Yu X."/>
            <person name="Hao Y."/>
            <person name="Huang J."/>
            <person name="Zhao X.W."/>
            <person name="Ke S."/>
            <person name="Chen Y.Y."/>
            <person name="Wu W.L."/>
            <person name="Hsu J.L."/>
            <person name="Lin Y.F."/>
            <person name="Huang M.D."/>
            <person name="Li C.Y."/>
            <person name="Huang L."/>
            <person name="Wang Z.W."/>
            <person name="Zhao X."/>
            <person name="Zhong W.Y."/>
            <person name="Peng D.H."/>
            <person name="Ahmad S."/>
            <person name="Lan S."/>
            <person name="Zhang J.S."/>
            <person name="Tsai W.C."/>
            <person name="Van de Peer Y."/>
            <person name="Liu Z.J."/>
        </authorList>
    </citation>
    <scope>NUCLEOTIDE SEQUENCE</scope>
    <source>
        <strain evidence="7">CP</strain>
    </source>
</reference>
<evidence type="ECO:0000256" key="3">
    <source>
        <dbReference type="ARBA" id="ARBA00022827"/>
    </source>
</evidence>
<dbReference type="EMBL" id="JAUJYO010000011">
    <property type="protein sequence ID" value="KAK1305333.1"/>
    <property type="molecule type" value="Genomic_DNA"/>
</dbReference>
<evidence type="ECO:0000313" key="8">
    <source>
        <dbReference type="Proteomes" id="UP001180020"/>
    </source>
</evidence>
<dbReference type="InterPro" id="IPR000960">
    <property type="entry name" value="Flavin_mOase"/>
</dbReference>
<keyword evidence="5 6" id="KW-0560">Oxidoreductase</keyword>
<evidence type="ECO:0000256" key="6">
    <source>
        <dbReference type="RuleBase" id="RU361177"/>
    </source>
</evidence>
<dbReference type="Proteomes" id="UP001180020">
    <property type="component" value="Unassembled WGS sequence"/>
</dbReference>
<dbReference type="FunFam" id="3.50.50.60:FF:000099">
    <property type="entry name" value="Flavin-containing monooxygenase"/>
    <property type="match status" value="1"/>
</dbReference>
<dbReference type="GO" id="GO:0050661">
    <property type="term" value="F:NADP binding"/>
    <property type="evidence" value="ECO:0007669"/>
    <property type="project" value="InterPro"/>
</dbReference>
<proteinExistence type="inferred from homology"/>
<keyword evidence="2 6" id="KW-0285">Flavoprotein</keyword>
<name>A0AAV9DZ89_ACOCL</name>
<dbReference type="GO" id="GO:0050660">
    <property type="term" value="F:flavin adenine dinucleotide binding"/>
    <property type="evidence" value="ECO:0007669"/>
    <property type="project" value="InterPro"/>
</dbReference>
<gene>
    <name evidence="7" type="ORF">QJS10_CPB11g00389</name>
</gene>
<keyword evidence="3 6" id="KW-0274">FAD</keyword>
<dbReference type="InterPro" id="IPR050346">
    <property type="entry name" value="FMO-like"/>
</dbReference>
<dbReference type="SUPFAM" id="SSF51905">
    <property type="entry name" value="FAD/NAD(P)-binding domain"/>
    <property type="match status" value="2"/>
</dbReference>
<dbReference type="Gene3D" id="3.50.50.60">
    <property type="entry name" value="FAD/NAD(P)-binding domain"/>
    <property type="match status" value="2"/>
</dbReference>
<evidence type="ECO:0000256" key="1">
    <source>
        <dbReference type="ARBA" id="ARBA00009183"/>
    </source>
</evidence>
<evidence type="ECO:0000256" key="4">
    <source>
        <dbReference type="ARBA" id="ARBA00022857"/>
    </source>
</evidence>
<evidence type="ECO:0000256" key="2">
    <source>
        <dbReference type="ARBA" id="ARBA00022630"/>
    </source>
</evidence>
<keyword evidence="4" id="KW-0521">NADP</keyword>
<comment type="cofactor">
    <cofactor evidence="6">
        <name>FAD</name>
        <dbReference type="ChEBI" id="CHEBI:57692"/>
    </cofactor>
</comment>
<dbReference type="PRINTS" id="PR00370">
    <property type="entry name" value="FMOXYGENASE"/>
</dbReference>
<dbReference type="InterPro" id="IPR036188">
    <property type="entry name" value="FAD/NAD-bd_sf"/>
</dbReference>
<comment type="similarity">
    <text evidence="1 6">Belongs to the FMO family.</text>
</comment>
<dbReference type="AlphaFoldDB" id="A0AAV9DZ89"/>
<dbReference type="GO" id="GO:0004499">
    <property type="term" value="F:N,N-dimethylaniline monooxygenase activity"/>
    <property type="evidence" value="ECO:0007669"/>
    <property type="project" value="InterPro"/>
</dbReference>
<evidence type="ECO:0000256" key="5">
    <source>
        <dbReference type="ARBA" id="ARBA00023002"/>
    </source>
</evidence>
<dbReference type="PIRSF" id="PIRSF000332">
    <property type="entry name" value="FMO"/>
    <property type="match status" value="1"/>
</dbReference>
<sequence length="435" mass="48780">MVKKRSCKVAVIGAGVAGLAAARSLLNEGHHVTVFEKSRHVGGTWVYDERVESDPIGLDPARSRVHSSLYQSLHANLPRPLMGFSDYPFPDGPPSGAFPSHEEVRSFIEGFARDFGLSQRVRFGSEVVSVELGPHADEWVVEVLEAEAVVVETFEAVVVCNGHNSVSRVADVPGIDKWPGKQIHSHNYRVPEPFRDQIVVLIGGATSAHDISREISVVAKEVHLSSRSADVEFSKVEGQSNIWQHSSISCVYEDGMVALHDGSSIHADVIFYCTGYKYSFPFLKTNGIISIDENRVGPLYQHVFPPKLAPSISFIGLPNKVIPFLMIDLQSKWIAQVLSSKLMLPPEEEMMASIKALYMQMEATRKPKHHTHMLHPYEIDYMNWLAAQVGILPLDKWKEQMYLAVFECYSSQSDGYRDNWDDEYWNRLRLSETGL</sequence>
<protein>
    <recommendedName>
        <fullName evidence="6">Flavin-containing monooxygenase</fullName>
        <ecNumber evidence="6">1.-.-.-</ecNumber>
    </recommendedName>
</protein>
<evidence type="ECO:0000313" key="7">
    <source>
        <dbReference type="EMBL" id="KAK1305333.1"/>
    </source>
</evidence>
<keyword evidence="8" id="KW-1185">Reference proteome</keyword>
<keyword evidence="6 7" id="KW-0503">Monooxygenase</keyword>
<organism evidence="7 8">
    <name type="scientific">Acorus calamus</name>
    <name type="common">Sweet flag</name>
    <dbReference type="NCBI Taxonomy" id="4465"/>
    <lineage>
        <taxon>Eukaryota</taxon>
        <taxon>Viridiplantae</taxon>
        <taxon>Streptophyta</taxon>
        <taxon>Embryophyta</taxon>
        <taxon>Tracheophyta</taxon>
        <taxon>Spermatophyta</taxon>
        <taxon>Magnoliopsida</taxon>
        <taxon>Liliopsida</taxon>
        <taxon>Acoraceae</taxon>
        <taxon>Acorus</taxon>
    </lineage>
</organism>
<dbReference type="PANTHER" id="PTHR23023">
    <property type="entry name" value="DIMETHYLANILINE MONOOXYGENASE"/>
    <property type="match status" value="1"/>
</dbReference>
<comment type="caution">
    <text evidence="7">The sequence shown here is derived from an EMBL/GenBank/DDBJ whole genome shotgun (WGS) entry which is preliminary data.</text>
</comment>
<accession>A0AAV9DZ89</accession>